<evidence type="ECO:0008006" key="4">
    <source>
        <dbReference type="Google" id="ProtNLM"/>
    </source>
</evidence>
<dbReference type="Proteomes" id="UP001147700">
    <property type="component" value="Unassembled WGS sequence"/>
</dbReference>
<keyword evidence="3" id="KW-1185">Reference proteome</keyword>
<gene>
    <name evidence="2" type="ORF">OJ962_14420</name>
</gene>
<proteinExistence type="predicted"/>
<keyword evidence="1" id="KW-0732">Signal</keyword>
<feature type="chain" id="PRO_5045328118" description="DUF11 domain-containing protein" evidence="1">
    <location>
        <begin position="29"/>
        <end position="143"/>
    </location>
</feature>
<evidence type="ECO:0000313" key="2">
    <source>
        <dbReference type="EMBL" id="MDA0138695.1"/>
    </source>
</evidence>
<reference evidence="2" key="1">
    <citation type="submission" date="2022-10" db="EMBL/GenBank/DDBJ databases">
        <title>The WGS of Solirubrobacter sp. CPCC 204708.</title>
        <authorList>
            <person name="Jiang Z."/>
        </authorList>
    </citation>
    <scope>NUCLEOTIDE SEQUENCE</scope>
    <source>
        <strain evidence="2">CPCC 204708</strain>
    </source>
</reference>
<feature type="signal peptide" evidence="1">
    <location>
        <begin position="1"/>
        <end position="28"/>
    </location>
</feature>
<organism evidence="2 3">
    <name type="scientific">Solirubrobacter deserti</name>
    <dbReference type="NCBI Taxonomy" id="2282478"/>
    <lineage>
        <taxon>Bacteria</taxon>
        <taxon>Bacillati</taxon>
        <taxon>Actinomycetota</taxon>
        <taxon>Thermoleophilia</taxon>
        <taxon>Solirubrobacterales</taxon>
        <taxon>Solirubrobacteraceae</taxon>
        <taxon>Solirubrobacter</taxon>
    </lineage>
</organism>
<accession>A0ABT4RJL9</accession>
<name>A0ABT4RJL9_9ACTN</name>
<sequence length="143" mass="14989">MLIARKAATAAAVIASLGAVALPATAGAATTTTTTQNHTYHISVNPGMLAGGQNTVTARVKVTNPENSVRRFWSRSTVQQVVRQGVNNGYQKPYMSQGFRCTPTLDGSMNASTARFTCKLQGADVPTTVTLTFTAPYLPPTAG</sequence>
<dbReference type="EMBL" id="JAPCID010000018">
    <property type="protein sequence ID" value="MDA0138695.1"/>
    <property type="molecule type" value="Genomic_DNA"/>
</dbReference>
<evidence type="ECO:0000313" key="3">
    <source>
        <dbReference type="Proteomes" id="UP001147700"/>
    </source>
</evidence>
<protein>
    <recommendedName>
        <fullName evidence="4">DUF11 domain-containing protein</fullName>
    </recommendedName>
</protein>
<comment type="caution">
    <text evidence="2">The sequence shown here is derived from an EMBL/GenBank/DDBJ whole genome shotgun (WGS) entry which is preliminary data.</text>
</comment>
<evidence type="ECO:0000256" key="1">
    <source>
        <dbReference type="SAM" id="SignalP"/>
    </source>
</evidence>
<dbReference type="RefSeq" id="WP_202957442.1">
    <property type="nucleotide sequence ID" value="NZ_JAPCID010000018.1"/>
</dbReference>